<dbReference type="Proteomes" id="UP000735302">
    <property type="component" value="Unassembled WGS sequence"/>
</dbReference>
<proteinExistence type="predicted"/>
<evidence type="ECO:0000313" key="1">
    <source>
        <dbReference type="EMBL" id="GFO37584.1"/>
    </source>
</evidence>
<accession>A0AAV4D059</accession>
<keyword evidence="2" id="KW-1185">Reference proteome</keyword>
<protein>
    <submittedName>
        <fullName evidence="1">Uncharacterized protein</fullName>
    </submittedName>
</protein>
<organism evidence="1 2">
    <name type="scientific">Plakobranchus ocellatus</name>
    <dbReference type="NCBI Taxonomy" id="259542"/>
    <lineage>
        <taxon>Eukaryota</taxon>
        <taxon>Metazoa</taxon>
        <taxon>Spiralia</taxon>
        <taxon>Lophotrochozoa</taxon>
        <taxon>Mollusca</taxon>
        <taxon>Gastropoda</taxon>
        <taxon>Heterobranchia</taxon>
        <taxon>Euthyneura</taxon>
        <taxon>Panpulmonata</taxon>
        <taxon>Sacoglossa</taxon>
        <taxon>Placobranchoidea</taxon>
        <taxon>Plakobranchidae</taxon>
        <taxon>Plakobranchus</taxon>
    </lineage>
</organism>
<reference evidence="1 2" key="1">
    <citation type="journal article" date="2021" name="Elife">
        <title>Chloroplast acquisition without the gene transfer in kleptoplastic sea slugs, Plakobranchus ocellatus.</title>
        <authorList>
            <person name="Maeda T."/>
            <person name="Takahashi S."/>
            <person name="Yoshida T."/>
            <person name="Shimamura S."/>
            <person name="Takaki Y."/>
            <person name="Nagai Y."/>
            <person name="Toyoda A."/>
            <person name="Suzuki Y."/>
            <person name="Arimoto A."/>
            <person name="Ishii H."/>
            <person name="Satoh N."/>
            <person name="Nishiyama T."/>
            <person name="Hasebe M."/>
            <person name="Maruyama T."/>
            <person name="Minagawa J."/>
            <person name="Obokata J."/>
            <person name="Shigenobu S."/>
        </authorList>
    </citation>
    <scope>NUCLEOTIDE SEQUENCE [LARGE SCALE GENOMIC DNA]</scope>
</reference>
<gene>
    <name evidence="1" type="ORF">PoB_006408900</name>
</gene>
<dbReference type="EMBL" id="BLXT01007274">
    <property type="protein sequence ID" value="GFO37584.1"/>
    <property type="molecule type" value="Genomic_DNA"/>
</dbReference>
<evidence type="ECO:0000313" key="2">
    <source>
        <dbReference type="Proteomes" id="UP000735302"/>
    </source>
</evidence>
<comment type="caution">
    <text evidence="1">The sequence shown here is derived from an EMBL/GenBank/DDBJ whole genome shotgun (WGS) entry which is preliminary data.</text>
</comment>
<dbReference type="AlphaFoldDB" id="A0AAV4D059"/>
<name>A0AAV4D059_9GAST</name>
<sequence>MFLDSRIWTSQSFTISSRVLHKQLMSAIELEGSGGSFPGFGIRTTEASLQDGEMSPVFQMLLKSLRRICRQRSGRCLRNC</sequence>